<evidence type="ECO:0000313" key="3">
    <source>
        <dbReference type="Proteomes" id="UP000619976"/>
    </source>
</evidence>
<organism evidence="2 3">
    <name type="scientific">Proteus penneri</name>
    <dbReference type="NCBI Taxonomy" id="102862"/>
    <lineage>
        <taxon>Bacteria</taxon>
        <taxon>Pseudomonadati</taxon>
        <taxon>Pseudomonadota</taxon>
        <taxon>Gammaproteobacteria</taxon>
        <taxon>Enterobacterales</taxon>
        <taxon>Morganellaceae</taxon>
        <taxon>Proteus</taxon>
    </lineage>
</organism>
<keyword evidence="3" id="KW-1185">Reference proteome</keyword>
<dbReference type="Pfam" id="PF06223">
    <property type="entry name" value="Phage_tail_T"/>
    <property type="match status" value="1"/>
</dbReference>
<accession>A0ABS0VZT3</accession>
<sequence length="117" mass="13549">MGKVRTREHQFILRLAHEFRRLDWHKMLSEMSSSELADWGRYFGEVPFTLPFYDWAFAGLNCTIMTALTGKENCSLTDFTLLNKENTNEMKAETMMTISEGMAGGIRYEPTNSRSHD</sequence>
<dbReference type="Proteomes" id="UP000619976">
    <property type="component" value="Unassembled WGS sequence"/>
</dbReference>
<name>A0ABS0VZT3_9GAMM</name>
<protein>
    <submittedName>
        <fullName evidence="2">Phage tail assembly protein T</fullName>
    </submittedName>
</protein>
<dbReference type="NCBIfam" id="TIGR01715">
    <property type="entry name" value="phage_lam_T"/>
    <property type="match status" value="1"/>
</dbReference>
<proteinExistence type="predicted"/>
<dbReference type="EMBL" id="JAEKCB010000001">
    <property type="protein sequence ID" value="MBJ2116135.1"/>
    <property type="molecule type" value="Genomic_DNA"/>
</dbReference>
<evidence type="ECO:0000313" key="2">
    <source>
        <dbReference type="EMBL" id="MBJ2116135.1"/>
    </source>
</evidence>
<reference evidence="2 3" key="1">
    <citation type="submission" date="2020-12" db="EMBL/GenBank/DDBJ databases">
        <title>Enhanced detection system for hospital associated transmission using whole genome sequencing surveillance.</title>
        <authorList>
            <person name="Harrison L.H."/>
            <person name="Van Tyne D."/>
            <person name="Marsh J.W."/>
            <person name="Griffith M.P."/>
            <person name="Snyder D.J."/>
            <person name="Cooper V.S."/>
            <person name="Mustapha M."/>
        </authorList>
    </citation>
    <scope>NUCLEOTIDE SEQUENCE [LARGE SCALE GENOMIC DNA]</scope>
    <source>
        <strain evidence="2 3">PR00195</strain>
    </source>
</reference>
<comment type="caution">
    <text evidence="2">The sequence shown here is derived from an EMBL/GenBank/DDBJ whole genome shotgun (WGS) entry which is preliminary data.</text>
</comment>
<evidence type="ECO:0000259" key="1">
    <source>
        <dbReference type="Pfam" id="PF06223"/>
    </source>
</evidence>
<feature type="domain" description="Minor tail T" evidence="1">
    <location>
        <begin position="32"/>
        <end position="105"/>
    </location>
</feature>
<dbReference type="InterPro" id="IPR009350">
    <property type="entry name" value="Phage_tail_T"/>
</dbReference>
<gene>
    <name evidence="2" type="ORF">JFQ69_00395</name>
</gene>